<reference evidence="2" key="1">
    <citation type="submission" date="2018-07" db="EMBL/GenBank/DDBJ databases">
        <authorList>
            <person name="Blom J."/>
        </authorList>
    </citation>
    <scope>NUCLEOTIDE SEQUENCE [LARGE SCALE GENOMIC DNA]</scope>
    <source>
        <strain evidence="2">CCOS 864</strain>
    </source>
</reference>
<sequence length="48" mass="6025">MNEYNINENIIFTVSKGRFVAWNLQTGHQYDFFDRRLLDRSYNFWLYQ</sequence>
<keyword evidence="2" id="KW-1185">Reference proteome</keyword>
<evidence type="ECO:0000313" key="2">
    <source>
        <dbReference type="Proteomes" id="UP000255177"/>
    </source>
</evidence>
<organism evidence="1 2">
    <name type="scientific">Pseudomonas wadenswilerensis</name>
    <dbReference type="NCBI Taxonomy" id="1785161"/>
    <lineage>
        <taxon>Bacteria</taxon>
        <taxon>Pseudomonadati</taxon>
        <taxon>Pseudomonadota</taxon>
        <taxon>Gammaproteobacteria</taxon>
        <taxon>Pseudomonadales</taxon>
        <taxon>Pseudomonadaceae</taxon>
        <taxon>Pseudomonas</taxon>
    </lineage>
</organism>
<evidence type="ECO:0000313" key="1">
    <source>
        <dbReference type="EMBL" id="SUQ61649.1"/>
    </source>
</evidence>
<protein>
    <submittedName>
        <fullName evidence="1">Uncharacterized protein</fullName>
    </submittedName>
</protein>
<dbReference type="AlphaFoldDB" id="A0A380SUH2"/>
<proteinExistence type="predicted"/>
<accession>A0A380SUH2</accession>
<gene>
    <name evidence="1" type="ORF">CCOS864_01073</name>
</gene>
<dbReference type="Proteomes" id="UP000255177">
    <property type="component" value="Unassembled WGS sequence"/>
</dbReference>
<name>A0A380SUH2_9PSED</name>
<dbReference type="EMBL" id="UIDD01000004">
    <property type="protein sequence ID" value="SUQ61649.1"/>
    <property type="molecule type" value="Genomic_DNA"/>
</dbReference>